<keyword evidence="1" id="KW-1185">Reference proteome</keyword>
<proteinExistence type="predicted"/>
<dbReference type="GO" id="GO:0005509">
    <property type="term" value="F:calcium ion binding"/>
    <property type="evidence" value="ECO:0007669"/>
    <property type="project" value="InterPro"/>
</dbReference>
<dbReference type="AlphaFoldDB" id="A0A0M3INL5"/>
<dbReference type="WBParaSite" id="ALUE_0002034301-mRNA-1">
    <property type="protein sequence ID" value="ALUE_0002034301-mRNA-1"/>
    <property type="gene ID" value="ALUE_0002034301"/>
</dbReference>
<name>A0A0M3INL5_ASCLU</name>
<dbReference type="Proteomes" id="UP000036681">
    <property type="component" value="Unplaced"/>
</dbReference>
<protein>
    <submittedName>
        <fullName evidence="2">AMMECR1 domain-containing protein</fullName>
    </submittedName>
</protein>
<dbReference type="GO" id="GO:0016020">
    <property type="term" value="C:membrane"/>
    <property type="evidence" value="ECO:0007669"/>
    <property type="project" value="InterPro"/>
</dbReference>
<dbReference type="InterPro" id="IPR015919">
    <property type="entry name" value="Cadherin-like_sf"/>
</dbReference>
<accession>A0A0M3INL5</accession>
<organism evidence="1 2">
    <name type="scientific">Ascaris lumbricoides</name>
    <name type="common">Giant roundworm</name>
    <dbReference type="NCBI Taxonomy" id="6252"/>
    <lineage>
        <taxon>Eukaryota</taxon>
        <taxon>Metazoa</taxon>
        <taxon>Ecdysozoa</taxon>
        <taxon>Nematoda</taxon>
        <taxon>Chromadorea</taxon>
        <taxon>Rhabditida</taxon>
        <taxon>Spirurina</taxon>
        <taxon>Ascaridomorpha</taxon>
        <taxon>Ascaridoidea</taxon>
        <taxon>Ascarididae</taxon>
        <taxon>Ascaris</taxon>
    </lineage>
</organism>
<dbReference type="SUPFAM" id="SSF49313">
    <property type="entry name" value="Cadherin-like"/>
    <property type="match status" value="1"/>
</dbReference>
<evidence type="ECO:0000313" key="1">
    <source>
        <dbReference type="Proteomes" id="UP000036681"/>
    </source>
</evidence>
<evidence type="ECO:0000313" key="2">
    <source>
        <dbReference type="WBParaSite" id="ALUE_0002034301-mRNA-1"/>
    </source>
</evidence>
<reference evidence="2" key="1">
    <citation type="submission" date="2017-02" db="UniProtKB">
        <authorList>
            <consortium name="WormBaseParasite"/>
        </authorList>
    </citation>
    <scope>IDENTIFICATION</scope>
</reference>
<sequence>MSIVEVIADVIESNSRPPVFSKPLYEVSVKEDAEPGTCLLKILDVSLQLAGLRGG</sequence>